<reference evidence="1 2" key="1">
    <citation type="submission" date="2019-08" db="EMBL/GenBank/DDBJ databases">
        <title>Lentzea from Indian Himalayas.</title>
        <authorList>
            <person name="Mandal S."/>
            <person name="Mallick Gupta A."/>
            <person name="Maiti P.K."/>
            <person name="Sarkar J."/>
            <person name="Mandal S."/>
        </authorList>
    </citation>
    <scope>NUCLEOTIDE SEQUENCE [LARGE SCALE GENOMIC DNA]</scope>
    <source>
        <strain evidence="1 2">PSKA42</strain>
    </source>
</reference>
<gene>
    <name evidence="1" type="ORF">FXN61_23940</name>
</gene>
<proteinExistence type="predicted"/>
<sequence>MGIIAENLGFVESRRGDVPAALAHLDRAERIIAQHGGQLAPVLQDRAELLLSVGLVSEARDHASQAVTAFRDDGRRLKVPETRLLLADAALLASDWPPPVSTLTPRWPSSPGRVVIITPLWPGRRCSGRR</sequence>
<dbReference type="Proteomes" id="UP001515943">
    <property type="component" value="Unassembled WGS sequence"/>
</dbReference>
<dbReference type="InterPro" id="IPR011990">
    <property type="entry name" value="TPR-like_helical_dom_sf"/>
</dbReference>
<name>A0ABX1FL21_9PSEU</name>
<keyword evidence="2" id="KW-1185">Reference proteome</keyword>
<dbReference type="Gene3D" id="1.25.40.10">
    <property type="entry name" value="Tetratricopeptide repeat domain"/>
    <property type="match status" value="1"/>
</dbReference>
<dbReference type="EMBL" id="VSRL01000091">
    <property type="protein sequence ID" value="NKE59694.1"/>
    <property type="molecule type" value="Genomic_DNA"/>
</dbReference>
<organism evidence="1 2">
    <name type="scientific">Lentzea indica</name>
    <dbReference type="NCBI Taxonomy" id="2604800"/>
    <lineage>
        <taxon>Bacteria</taxon>
        <taxon>Bacillati</taxon>
        <taxon>Actinomycetota</taxon>
        <taxon>Actinomycetes</taxon>
        <taxon>Pseudonocardiales</taxon>
        <taxon>Pseudonocardiaceae</taxon>
        <taxon>Lentzea</taxon>
    </lineage>
</organism>
<evidence type="ECO:0000313" key="2">
    <source>
        <dbReference type="Proteomes" id="UP001515943"/>
    </source>
</evidence>
<accession>A0ABX1FL21</accession>
<evidence type="ECO:0000313" key="1">
    <source>
        <dbReference type="EMBL" id="NKE59694.1"/>
    </source>
</evidence>
<comment type="caution">
    <text evidence="1">The sequence shown here is derived from an EMBL/GenBank/DDBJ whole genome shotgun (WGS) entry which is preliminary data.</text>
</comment>
<dbReference type="RefSeq" id="WP_167976352.1">
    <property type="nucleotide sequence ID" value="NZ_VSRL01000091.1"/>
</dbReference>
<dbReference type="SUPFAM" id="SSF48452">
    <property type="entry name" value="TPR-like"/>
    <property type="match status" value="1"/>
</dbReference>
<protein>
    <submittedName>
        <fullName evidence="1">Tetratricopeptide repeat protein</fullName>
    </submittedName>
</protein>